<dbReference type="AlphaFoldDB" id="A0A811U2Z7"/>
<feature type="region of interest" description="Disordered" evidence="1">
    <location>
        <begin position="83"/>
        <end position="108"/>
    </location>
</feature>
<feature type="compositionally biased region" description="Polar residues" evidence="1">
    <location>
        <begin position="197"/>
        <end position="213"/>
    </location>
</feature>
<evidence type="ECO:0000313" key="2">
    <source>
        <dbReference type="EMBL" id="CAD6992738.1"/>
    </source>
</evidence>
<evidence type="ECO:0000256" key="1">
    <source>
        <dbReference type="SAM" id="MobiDB-lite"/>
    </source>
</evidence>
<organism evidence="2 3">
    <name type="scientific">Ceratitis capitata</name>
    <name type="common">Mediterranean fruit fly</name>
    <name type="synonym">Tephritis capitata</name>
    <dbReference type="NCBI Taxonomy" id="7213"/>
    <lineage>
        <taxon>Eukaryota</taxon>
        <taxon>Metazoa</taxon>
        <taxon>Ecdysozoa</taxon>
        <taxon>Arthropoda</taxon>
        <taxon>Hexapoda</taxon>
        <taxon>Insecta</taxon>
        <taxon>Pterygota</taxon>
        <taxon>Neoptera</taxon>
        <taxon>Endopterygota</taxon>
        <taxon>Diptera</taxon>
        <taxon>Brachycera</taxon>
        <taxon>Muscomorpha</taxon>
        <taxon>Tephritoidea</taxon>
        <taxon>Tephritidae</taxon>
        <taxon>Ceratitis</taxon>
        <taxon>Ceratitis</taxon>
    </lineage>
</organism>
<evidence type="ECO:0000313" key="3">
    <source>
        <dbReference type="Proteomes" id="UP000606786"/>
    </source>
</evidence>
<dbReference type="OrthoDB" id="8965057at2759"/>
<dbReference type="Proteomes" id="UP000606786">
    <property type="component" value="Unassembled WGS sequence"/>
</dbReference>
<name>A0A811U2Z7_CERCA</name>
<protein>
    <submittedName>
        <fullName evidence="2">(Mediterranean fruit fly) hypothetical protein</fullName>
    </submittedName>
</protein>
<feature type="region of interest" description="Disordered" evidence="1">
    <location>
        <begin position="1"/>
        <end position="23"/>
    </location>
</feature>
<dbReference type="EMBL" id="CAJHJT010000001">
    <property type="protein sequence ID" value="CAD6992738.1"/>
    <property type="molecule type" value="Genomic_DNA"/>
</dbReference>
<comment type="caution">
    <text evidence="2">The sequence shown here is derived from an EMBL/GenBank/DDBJ whole genome shotgun (WGS) entry which is preliminary data.</text>
</comment>
<reference evidence="2" key="1">
    <citation type="submission" date="2020-11" db="EMBL/GenBank/DDBJ databases">
        <authorList>
            <person name="Whitehead M."/>
        </authorList>
    </citation>
    <scope>NUCLEOTIDE SEQUENCE</scope>
    <source>
        <strain evidence="2">EGII</strain>
    </source>
</reference>
<proteinExistence type="predicted"/>
<sequence>MSVTDPSAPIKAGATNGATPALNSSMKLLDLSGSPKTFANRRMLRQGQFGSPSKSFAPKMKNASGGSGLASTVQRTNIMSTTIPEVNSEEDHSSNASSTNSSRDGNESKSIVSMNAAMRTPTTHAPDSISSRSYDLKRNFFLQTEENNFMRGEMKNAYNRNQTAASPAPTATAGTSLVGGKYVDGQSVGAYNSSPLRLPSNTHSDANRQYATQSPTTVATLSSATTATVTPMPALETAL</sequence>
<feature type="region of interest" description="Disordered" evidence="1">
    <location>
        <begin position="44"/>
        <end position="70"/>
    </location>
</feature>
<keyword evidence="3" id="KW-1185">Reference proteome</keyword>
<feature type="compositionally biased region" description="Low complexity" evidence="1">
    <location>
        <begin position="214"/>
        <end position="224"/>
    </location>
</feature>
<gene>
    <name evidence="2" type="ORF">CCAP1982_LOCUS1583</name>
</gene>
<accession>A0A811U2Z7</accession>
<feature type="region of interest" description="Disordered" evidence="1">
    <location>
        <begin position="197"/>
        <end position="224"/>
    </location>
</feature>